<dbReference type="PANTHER" id="PTHR46797:SF1">
    <property type="entry name" value="METHYLPHOSPHONATE SYNTHASE"/>
    <property type="match status" value="1"/>
</dbReference>
<dbReference type="PANTHER" id="PTHR46797">
    <property type="entry name" value="HTH-TYPE TRANSCRIPTIONAL REGULATOR"/>
    <property type="match status" value="1"/>
</dbReference>
<gene>
    <name evidence="3" type="ORF">FDZ14_34685</name>
</gene>
<dbReference type="GO" id="GO:0003677">
    <property type="term" value="F:DNA binding"/>
    <property type="evidence" value="ECO:0007669"/>
    <property type="project" value="UniProtKB-KW"/>
</dbReference>
<evidence type="ECO:0000256" key="1">
    <source>
        <dbReference type="ARBA" id="ARBA00023125"/>
    </source>
</evidence>
<dbReference type="InterPro" id="IPR010982">
    <property type="entry name" value="Lambda_DNA-bd_dom_sf"/>
</dbReference>
<dbReference type="SUPFAM" id="SSF47413">
    <property type="entry name" value="lambda repressor-like DNA-binding domains"/>
    <property type="match status" value="1"/>
</dbReference>
<dbReference type="SMART" id="SM00530">
    <property type="entry name" value="HTH_XRE"/>
    <property type="match status" value="1"/>
</dbReference>
<dbReference type="Gene3D" id="1.10.260.40">
    <property type="entry name" value="lambda repressor-like DNA-binding domains"/>
    <property type="match status" value="1"/>
</dbReference>
<accession>A0A6M6E2G0</accession>
<geneLocation type="plasmid" evidence="4">
    <name>pfdu301c</name>
</geneLocation>
<keyword evidence="3" id="KW-0614">Plasmid</keyword>
<evidence type="ECO:0000313" key="3">
    <source>
        <dbReference type="EMBL" id="QJX81253.1"/>
    </source>
</evidence>
<dbReference type="Pfam" id="PF01381">
    <property type="entry name" value="HTH_3"/>
    <property type="match status" value="1"/>
</dbReference>
<dbReference type="RefSeq" id="WP_171779228.1">
    <property type="nucleotide sequence ID" value="NZ_CP045275.1"/>
</dbReference>
<feature type="domain" description="HTH cro/C1-type" evidence="2">
    <location>
        <begin position="12"/>
        <end position="66"/>
    </location>
</feature>
<dbReference type="Proteomes" id="UP000501076">
    <property type="component" value="Plasmid pFDU301C"/>
</dbReference>
<keyword evidence="1" id="KW-0238">DNA-binding</keyword>
<dbReference type="AlphaFoldDB" id="A0A6M6E2G0"/>
<dbReference type="InterPro" id="IPR001387">
    <property type="entry name" value="Cro/C1-type_HTH"/>
</dbReference>
<dbReference type="EMBL" id="CP045275">
    <property type="protein sequence ID" value="QJX81253.1"/>
    <property type="molecule type" value="Genomic_DNA"/>
</dbReference>
<evidence type="ECO:0000259" key="2">
    <source>
        <dbReference type="PROSITE" id="PS50943"/>
    </source>
</evidence>
<name>A0A6M6E2G0_PRIMG</name>
<proteinExistence type="predicted"/>
<dbReference type="PROSITE" id="PS50943">
    <property type="entry name" value="HTH_CROC1"/>
    <property type="match status" value="1"/>
</dbReference>
<organism evidence="3 4">
    <name type="scientific">Priestia megaterium</name>
    <name type="common">Bacillus megaterium</name>
    <dbReference type="NCBI Taxonomy" id="1404"/>
    <lineage>
        <taxon>Bacteria</taxon>
        <taxon>Bacillati</taxon>
        <taxon>Bacillota</taxon>
        <taxon>Bacilli</taxon>
        <taxon>Bacillales</taxon>
        <taxon>Bacillaceae</taxon>
        <taxon>Priestia</taxon>
    </lineage>
</organism>
<reference evidence="3 4" key="1">
    <citation type="submission" date="2019-10" db="EMBL/GenBank/DDBJ databases">
        <title>Complete genome sequences for adaption low water activity.</title>
        <authorList>
            <person name="Zhao L."/>
            <person name="Zhong J."/>
        </authorList>
    </citation>
    <scope>NUCLEOTIDE SEQUENCE [LARGE SCALE GENOMIC DNA]</scope>
    <source>
        <strain evidence="3 4">FDU301</strain>
        <plasmid evidence="4">pfdu301c</plasmid>
    </source>
</reference>
<dbReference type="InterPro" id="IPR050807">
    <property type="entry name" value="TransReg_Diox_bact_type"/>
</dbReference>
<evidence type="ECO:0000313" key="4">
    <source>
        <dbReference type="Proteomes" id="UP000501076"/>
    </source>
</evidence>
<dbReference type="CDD" id="cd00093">
    <property type="entry name" value="HTH_XRE"/>
    <property type="match status" value="1"/>
</dbReference>
<dbReference type="GO" id="GO:0003700">
    <property type="term" value="F:DNA-binding transcription factor activity"/>
    <property type="evidence" value="ECO:0007669"/>
    <property type="project" value="TreeGrafter"/>
</dbReference>
<sequence length="137" mass="15711">MNELKKYIGTKIKDYRKELKITSVELGKLSNTSQTTISGIERGDRFASFEVMIKICEVLGITLYDVLPSELTKNLDLNVLNRNDERINIILSTMAPEDIEIAENLLLNHMSFLKDFNNLTPEAKEYLTKFIHSISDK</sequence>
<protein>
    <submittedName>
        <fullName evidence="3">Helix-turn-helix domain-containing protein</fullName>
    </submittedName>
</protein>
<dbReference type="GO" id="GO:0005829">
    <property type="term" value="C:cytosol"/>
    <property type="evidence" value="ECO:0007669"/>
    <property type="project" value="TreeGrafter"/>
</dbReference>